<reference evidence="1" key="2">
    <citation type="submission" date="2021-01" db="EMBL/GenBank/DDBJ databases">
        <authorList>
            <person name="Rahlff J."/>
        </authorList>
    </citation>
    <scope>NUCLEOTIDE SEQUENCE</scope>
</reference>
<sequence length="92" mass="10995">MVETETEIYEYSLWAVSEERKTEIEKIVNLCFWVDEEELSIIFMNIEDIVLDIDINSSQLEFRQIMIKKIAQYLAVCFQQHAKEVLKNSFIK</sequence>
<evidence type="ECO:0000313" key="1">
    <source>
        <dbReference type="EMBL" id="QTW05514.1"/>
    </source>
</evidence>
<reference evidence="1" key="1">
    <citation type="journal article" date="2021" name="Nat. Commun.">
        <title>Lytic archaeal viruses infect abundant primary producers in Earth's crust.</title>
        <authorList>
            <person name="Rahlff J."/>
            <person name="Turzynski V."/>
            <person name="Esser S.P."/>
            <person name="Monsees I."/>
            <person name="Bornemann T.L.V."/>
            <person name="Figueroa-Gonzalez P.A."/>
            <person name="Schulz F."/>
            <person name="Woyke T."/>
            <person name="Klingl A."/>
            <person name="Moraru C."/>
            <person name="Probst A.J."/>
        </authorList>
    </citation>
    <scope>NUCLEOTIDE SEQUENCE</scope>
</reference>
<accession>A0A8B0LTR8</accession>
<dbReference type="EMBL" id="MW522971">
    <property type="protein sequence ID" value="QTW05514.1"/>
    <property type="molecule type" value="Genomic_DNA"/>
</dbReference>
<organism evidence="1">
    <name type="scientific">uncultured archaeal virus</name>
    <dbReference type="NCBI Taxonomy" id="1960247"/>
    <lineage>
        <taxon>Viruses</taxon>
        <taxon>environmental samples</taxon>
    </lineage>
</organism>
<proteinExistence type="predicted"/>
<name>A0A8B0LTR8_9VIRU</name>
<protein>
    <submittedName>
        <fullName evidence="1">Uncharacterized protein</fullName>
    </submittedName>
</protein>